<keyword evidence="6" id="KW-1185">Reference proteome</keyword>
<sequence length="320" mass="33425">MPRIQGSVVVIAGASSGIGRATAQHLARQGAHLVLASRRADTLEVVRGECERLGAEAIAVPTDVTDAAAVRALADAARARFGRIDVWINNAGVGVVGPFDEVPIEEHEQTIRTNLLGQVNGAYAALPVFKRQGSGVLINLLSIGSWVPTPFAASYAASKAGLRGFTESLRAELQDQPSIHVCDVFPSVVDTPGLRHGANRTGQKIEVGGPITSPFEVAEAVASLIRRPRDSAVVGVAAWASRLAATVAPKPLRWAVGVVMKRGLSGGGGAKAEGSAGNLFTAPEDHAVYGGFRTEPAIKIPTKAWMAAAGIIGFWLARRR</sequence>
<evidence type="ECO:0000256" key="1">
    <source>
        <dbReference type="ARBA" id="ARBA00006484"/>
    </source>
</evidence>
<reference evidence="5 6" key="1">
    <citation type="submission" date="2022-06" db="EMBL/GenBank/DDBJ databases">
        <title>Roseomonas CN29.</title>
        <authorList>
            <person name="Cheng Y."/>
            <person name="He X."/>
        </authorList>
    </citation>
    <scope>NUCLEOTIDE SEQUENCE [LARGE SCALE GENOMIC DNA]</scope>
    <source>
        <strain evidence="5 6">CN29</strain>
    </source>
</reference>
<dbReference type="PANTHER" id="PTHR44196">
    <property type="entry name" value="DEHYDROGENASE/REDUCTASE SDR FAMILY MEMBER 7B"/>
    <property type="match status" value="1"/>
</dbReference>
<dbReference type="PRINTS" id="PR00081">
    <property type="entry name" value="GDHRDH"/>
</dbReference>
<dbReference type="InterPro" id="IPR036291">
    <property type="entry name" value="NAD(P)-bd_dom_sf"/>
</dbReference>
<dbReference type="Gene3D" id="3.40.50.720">
    <property type="entry name" value="NAD(P)-binding Rossmann-like Domain"/>
    <property type="match status" value="1"/>
</dbReference>
<evidence type="ECO:0000313" key="5">
    <source>
        <dbReference type="EMBL" id="MCR0985629.1"/>
    </source>
</evidence>
<accession>A0ABT1XD25</accession>
<dbReference type="Proteomes" id="UP001524642">
    <property type="component" value="Unassembled WGS sequence"/>
</dbReference>
<dbReference type="PANTHER" id="PTHR44196:SF1">
    <property type="entry name" value="DEHYDROGENASE_REDUCTASE SDR FAMILY MEMBER 7B"/>
    <property type="match status" value="1"/>
</dbReference>
<comment type="similarity">
    <text evidence="1 3">Belongs to the short-chain dehydrogenases/reductases (SDR) family.</text>
</comment>
<feature type="domain" description="Ketoreductase" evidence="4">
    <location>
        <begin position="7"/>
        <end position="185"/>
    </location>
</feature>
<protein>
    <submittedName>
        <fullName evidence="5">SDR family oxidoreductase</fullName>
    </submittedName>
</protein>
<proteinExistence type="inferred from homology"/>
<evidence type="ECO:0000259" key="4">
    <source>
        <dbReference type="SMART" id="SM00822"/>
    </source>
</evidence>
<dbReference type="InterPro" id="IPR057326">
    <property type="entry name" value="KR_dom"/>
</dbReference>
<comment type="caution">
    <text evidence="5">The sequence shown here is derived from an EMBL/GenBank/DDBJ whole genome shotgun (WGS) entry which is preliminary data.</text>
</comment>
<evidence type="ECO:0000313" key="6">
    <source>
        <dbReference type="Proteomes" id="UP001524642"/>
    </source>
</evidence>
<keyword evidence="2" id="KW-0560">Oxidoreductase</keyword>
<dbReference type="SMART" id="SM00822">
    <property type="entry name" value="PKS_KR"/>
    <property type="match status" value="1"/>
</dbReference>
<evidence type="ECO:0000256" key="3">
    <source>
        <dbReference type="RuleBase" id="RU000363"/>
    </source>
</evidence>
<name>A0ABT1XD25_9PROT</name>
<dbReference type="EMBL" id="JANJOU010000038">
    <property type="protein sequence ID" value="MCR0985629.1"/>
    <property type="molecule type" value="Genomic_DNA"/>
</dbReference>
<gene>
    <name evidence="5" type="ORF">NRP21_26605</name>
</gene>
<dbReference type="PROSITE" id="PS00061">
    <property type="entry name" value="ADH_SHORT"/>
    <property type="match status" value="1"/>
</dbReference>
<dbReference type="InterPro" id="IPR020904">
    <property type="entry name" value="Sc_DH/Rdtase_CS"/>
</dbReference>
<dbReference type="SUPFAM" id="SSF51735">
    <property type="entry name" value="NAD(P)-binding Rossmann-fold domains"/>
    <property type="match status" value="1"/>
</dbReference>
<dbReference type="RefSeq" id="WP_257719276.1">
    <property type="nucleotide sequence ID" value="NZ_JANJOU010000038.1"/>
</dbReference>
<dbReference type="Pfam" id="PF00106">
    <property type="entry name" value="adh_short"/>
    <property type="match status" value="1"/>
</dbReference>
<organism evidence="5 6">
    <name type="scientific">Roseomonas populi</name>
    <dbReference type="NCBI Taxonomy" id="3121582"/>
    <lineage>
        <taxon>Bacteria</taxon>
        <taxon>Pseudomonadati</taxon>
        <taxon>Pseudomonadota</taxon>
        <taxon>Alphaproteobacteria</taxon>
        <taxon>Acetobacterales</taxon>
        <taxon>Roseomonadaceae</taxon>
        <taxon>Roseomonas</taxon>
    </lineage>
</organism>
<dbReference type="NCBIfam" id="NF004792">
    <property type="entry name" value="PRK06139.1"/>
    <property type="match status" value="1"/>
</dbReference>
<dbReference type="PRINTS" id="PR00080">
    <property type="entry name" value="SDRFAMILY"/>
</dbReference>
<evidence type="ECO:0000256" key="2">
    <source>
        <dbReference type="ARBA" id="ARBA00023002"/>
    </source>
</evidence>
<dbReference type="InterPro" id="IPR002347">
    <property type="entry name" value="SDR_fam"/>
</dbReference>